<evidence type="ECO:0000313" key="4">
    <source>
        <dbReference type="EMBL" id="QPC63827.1"/>
    </source>
</evidence>
<feature type="region of interest" description="Disordered" evidence="2">
    <location>
        <begin position="595"/>
        <end position="656"/>
    </location>
</feature>
<evidence type="ECO:0000313" key="5">
    <source>
        <dbReference type="Proteomes" id="UP000663297"/>
    </source>
</evidence>
<reference evidence="4" key="1">
    <citation type="submission" date="2020-11" db="EMBL/GenBank/DDBJ databases">
        <title>The chromosome-scale genome resource for two endophytic Fusarium species: F. culmorum and F. pseudograminearum.</title>
        <authorList>
            <person name="Yuan Z."/>
        </authorList>
    </citation>
    <scope>NUCLEOTIDE SEQUENCE</scope>
    <source>
        <strain evidence="4">Class2-1B</strain>
    </source>
</reference>
<feature type="compositionally biased region" description="Polar residues" evidence="2">
    <location>
        <begin position="545"/>
        <end position="564"/>
    </location>
</feature>
<gene>
    <name evidence="4" type="ORF">HYE67_006058</name>
</gene>
<evidence type="ECO:0000256" key="1">
    <source>
        <dbReference type="SAM" id="Coils"/>
    </source>
</evidence>
<feature type="region of interest" description="Disordered" evidence="2">
    <location>
        <begin position="545"/>
        <end position="565"/>
    </location>
</feature>
<protein>
    <submittedName>
        <fullName evidence="4">Uncharacterized protein</fullName>
    </submittedName>
</protein>
<evidence type="ECO:0000256" key="3">
    <source>
        <dbReference type="SAM" id="Phobius"/>
    </source>
</evidence>
<feature type="compositionally biased region" description="Polar residues" evidence="2">
    <location>
        <begin position="110"/>
        <end position="130"/>
    </location>
</feature>
<accession>A0A7S8D895</accession>
<feature type="region of interest" description="Disordered" evidence="2">
    <location>
        <begin position="481"/>
        <end position="509"/>
    </location>
</feature>
<feature type="compositionally biased region" description="Low complexity" evidence="2">
    <location>
        <begin position="148"/>
        <end position="159"/>
    </location>
</feature>
<feature type="coiled-coil region" evidence="1">
    <location>
        <begin position="278"/>
        <end position="305"/>
    </location>
</feature>
<sequence length="999" mass="110985">MSKEPHWSSLRRRRASTDRPPPSARPWNVSHIRHEFNRRLTLGDMGEWLRERQKPAKSFTLGDLGDWFKSKLPSHRPERGGTLRDTEDQDTRETSGIKSASPAHKDGSGPSANWPLSEQTPVINRRTGQQSGTGGSDRLVDWNTPKNSSELLPERSLSSKGKATTGQRPPTHRRWNNFSSPRLRNKLNQKAASDGAVSMKDKRGQVQSDVSGAQPFVPAMQMMPGILEVLEAKEKARKKARNDRDSLIESGDYLGVQGINPQTGVLDLTSDSGDSALSIRTEQRLSELETQAKNATSAVKRKEAEAQIVKIHFDHDIAKLRRREETEKHLARWRRDTHKWSSVQEPDLSPIAQSNRSVSALSRRKSRRDYSMPKHEGLIDPSLSKDQPSQEQRPDITISSNLRSRRSPNSSDTVVKTPHRRSLAALSPVALDLFEDATSFHSADELGLDKDLSTEHDVMPTTINAQAVDLTSEMTDAQEVKESHTGDNKATQEPFLDKFPKEQTKPGRAKTLGTTACSQTLPDLSTINLSAVSRGTNLTLVKNAYETSSSRESNPQKSSMQDLTTSHKRFTIQPTASKQIVPEFLESHYRQAAGPADLHQTPTGRALESSPTVQLLQRRQASRVGRKADPLPQKEAERSVTRDPLTALPSPTTDATAWPGLRNLLKTAKEIEASEDIVSQNLTQPNMLYQTILGIRDHDNHEICAQNTNQDTTNMYEVKEACASINTIITTGVNRVVRNLQHFGTTPSSSDISQTNRGPSTLPKPGSLDEIPVANTVLENPQVPSRQDLQTQMCNNTESQAGMSVTQHRCSSLSISTYTEDGKVVEMEETEQAILLEGSGCLLSGMDHTGHSEQAMKLGAQISDSLQGHQDAEDDTADLSSNKHCQGQEGGLWDAIKEFLCTIIEYSTWLLGLYFDTVRPVFDTRSSYWSCTNREDRGWMNLVSVCLALPLIFGLSMVLVWGMELTVITLKCMDEDQDCMADEALAMFRRSLTGVYPYE</sequence>
<feature type="region of interest" description="Disordered" evidence="2">
    <location>
        <begin position="332"/>
        <end position="419"/>
    </location>
</feature>
<keyword evidence="3" id="KW-0812">Transmembrane</keyword>
<feature type="compositionally biased region" description="Polar residues" evidence="2">
    <location>
        <begin position="351"/>
        <end position="360"/>
    </location>
</feature>
<feature type="region of interest" description="Disordered" evidence="2">
    <location>
        <begin position="744"/>
        <end position="767"/>
    </location>
</feature>
<feature type="transmembrane region" description="Helical" evidence="3">
    <location>
        <begin position="939"/>
        <end position="961"/>
    </location>
</feature>
<feature type="region of interest" description="Disordered" evidence="2">
    <location>
        <begin position="55"/>
        <end position="179"/>
    </location>
</feature>
<feature type="compositionally biased region" description="Basic and acidic residues" evidence="2">
    <location>
        <begin position="368"/>
        <end position="378"/>
    </location>
</feature>
<feature type="compositionally biased region" description="Polar residues" evidence="2">
    <location>
        <begin position="744"/>
        <end position="759"/>
    </location>
</feature>
<feature type="region of interest" description="Disordered" evidence="2">
    <location>
        <begin position="1"/>
        <end position="28"/>
    </location>
</feature>
<keyword evidence="3" id="KW-0472">Membrane</keyword>
<feature type="compositionally biased region" description="Low complexity" evidence="2">
    <location>
        <begin position="399"/>
        <end position="411"/>
    </location>
</feature>
<dbReference type="Proteomes" id="UP000663297">
    <property type="component" value="Chromosome 3"/>
</dbReference>
<keyword evidence="3" id="KW-1133">Transmembrane helix</keyword>
<feature type="compositionally biased region" description="Basic and acidic residues" evidence="2">
    <location>
        <begin position="495"/>
        <end position="505"/>
    </location>
</feature>
<dbReference type="AlphaFoldDB" id="A0A7S8D895"/>
<feature type="region of interest" description="Disordered" evidence="2">
    <location>
        <begin position="191"/>
        <end position="210"/>
    </location>
</feature>
<organism evidence="4 5">
    <name type="scientific">Fusarium culmorum</name>
    <dbReference type="NCBI Taxonomy" id="5516"/>
    <lineage>
        <taxon>Eukaryota</taxon>
        <taxon>Fungi</taxon>
        <taxon>Dikarya</taxon>
        <taxon>Ascomycota</taxon>
        <taxon>Pezizomycotina</taxon>
        <taxon>Sordariomycetes</taxon>
        <taxon>Hypocreomycetidae</taxon>
        <taxon>Hypocreales</taxon>
        <taxon>Nectriaceae</taxon>
        <taxon>Fusarium</taxon>
    </lineage>
</organism>
<proteinExistence type="predicted"/>
<feature type="compositionally biased region" description="Polar residues" evidence="2">
    <location>
        <begin position="609"/>
        <end position="619"/>
    </location>
</feature>
<keyword evidence="1" id="KW-0175">Coiled coil</keyword>
<name>A0A7S8D895_FUSCU</name>
<dbReference type="EMBL" id="CP064749">
    <property type="protein sequence ID" value="QPC63827.1"/>
    <property type="molecule type" value="Genomic_DNA"/>
</dbReference>
<feature type="compositionally biased region" description="Basic and acidic residues" evidence="2">
    <location>
        <begin position="626"/>
        <end position="641"/>
    </location>
</feature>
<feature type="compositionally biased region" description="Basic and acidic residues" evidence="2">
    <location>
        <begin position="75"/>
        <end position="95"/>
    </location>
</feature>
<evidence type="ECO:0000256" key="2">
    <source>
        <dbReference type="SAM" id="MobiDB-lite"/>
    </source>
</evidence>